<dbReference type="AlphaFoldDB" id="A0A3S0ZZQ8"/>
<keyword evidence="5" id="KW-0862">Zinc</keyword>
<reference evidence="11 12" key="1">
    <citation type="submission" date="2019-01" db="EMBL/GenBank/DDBJ databases">
        <title>A draft genome assembly of the solar-powered sea slug Elysia chlorotica.</title>
        <authorList>
            <person name="Cai H."/>
            <person name="Li Q."/>
            <person name="Fang X."/>
            <person name="Li J."/>
            <person name="Curtis N.E."/>
            <person name="Altenburger A."/>
            <person name="Shibata T."/>
            <person name="Feng M."/>
            <person name="Maeda T."/>
            <person name="Schwartz J.A."/>
            <person name="Shigenobu S."/>
            <person name="Lundholm N."/>
            <person name="Nishiyama T."/>
            <person name="Yang H."/>
            <person name="Hasebe M."/>
            <person name="Li S."/>
            <person name="Pierce S.K."/>
            <person name="Wang J."/>
        </authorList>
    </citation>
    <scope>NUCLEOTIDE SEQUENCE [LARGE SCALE GENOMIC DNA]</scope>
    <source>
        <strain evidence="11">EC2010</strain>
        <tissue evidence="11">Whole organism of an adult</tissue>
    </source>
</reference>
<accession>A0A3S0ZZQ8</accession>
<keyword evidence="7 8" id="KW-0694">RNA-binding</keyword>
<dbReference type="GO" id="GO:0008270">
    <property type="term" value="F:zinc ion binding"/>
    <property type="evidence" value="ECO:0007669"/>
    <property type="project" value="UniProtKB-KW"/>
</dbReference>
<feature type="region of interest" description="Disordered" evidence="9">
    <location>
        <begin position="65"/>
        <end position="101"/>
    </location>
</feature>
<organism evidence="11 12">
    <name type="scientific">Elysia chlorotica</name>
    <name type="common">Eastern emerald elysia</name>
    <name type="synonym">Sea slug</name>
    <dbReference type="NCBI Taxonomy" id="188477"/>
    <lineage>
        <taxon>Eukaryota</taxon>
        <taxon>Metazoa</taxon>
        <taxon>Spiralia</taxon>
        <taxon>Lophotrochozoa</taxon>
        <taxon>Mollusca</taxon>
        <taxon>Gastropoda</taxon>
        <taxon>Heterobranchia</taxon>
        <taxon>Euthyneura</taxon>
        <taxon>Panpulmonata</taxon>
        <taxon>Sacoglossa</taxon>
        <taxon>Placobranchoidea</taxon>
        <taxon>Plakobranchidae</taxon>
        <taxon>Elysia</taxon>
    </lineage>
</organism>
<dbReference type="GO" id="GO:0006417">
    <property type="term" value="P:regulation of translation"/>
    <property type="evidence" value="ECO:0007669"/>
    <property type="project" value="UniProtKB-UniRule"/>
</dbReference>
<dbReference type="Pfam" id="PF05741">
    <property type="entry name" value="zf-nanos"/>
    <property type="match status" value="1"/>
</dbReference>
<dbReference type="InterPro" id="IPR008705">
    <property type="entry name" value="Nanos/Xcar2"/>
</dbReference>
<keyword evidence="4 8" id="KW-0863">Zinc-finger</keyword>
<keyword evidence="6 8" id="KW-0810">Translation regulation</keyword>
<evidence type="ECO:0000256" key="9">
    <source>
        <dbReference type="SAM" id="MobiDB-lite"/>
    </source>
</evidence>
<gene>
    <name evidence="11" type="ORF">EGW08_005210</name>
</gene>
<evidence type="ECO:0000256" key="7">
    <source>
        <dbReference type="ARBA" id="ARBA00022884"/>
    </source>
</evidence>
<evidence type="ECO:0000256" key="6">
    <source>
        <dbReference type="ARBA" id="ARBA00022845"/>
    </source>
</evidence>
<evidence type="ECO:0000259" key="10">
    <source>
        <dbReference type="PROSITE" id="PS51522"/>
    </source>
</evidence>
<feature type="domain" description="Nanos-type" evidence="10">
    <location>
        <begin position="438"/>
        <end position="491"/>
    </location>
</feature>
<dbReference type="OrthoDB" id="10010129at2759"/>
<keyword evidence="3" id="KW-0479">Metal-binding</keyword>
<dbReference type="STRING" id="188477.A0A3S0ZZQ8"/>
<comment type="caution">
    <text evidence="11">The sequence shown here is derived from an EMBL/GenBank/DDBJ whole genome shotgun (WGS) entry which is preliminary data.</text>
</comment>
<evidence type="ECO:0000313" key="11">
    <source>
        <dbReference type="EMBL" id="RUS87057.1"/>
    </source>
</evidence>
<name>A0A3S0ZZQ8_ELYCH</name>
<evidence type="ECO:0000256" key="4">
    <source>
        <dbReference type="ARBA" id="ARBA00022771"/>
    </source>
</evidence>
<evidence type="ECO:0000256" key="5">
    <source>
        <dbReference type="ARBA" id="ARBA00022833"/>
    </source>
</evidence>
<dbReference type="PANTHER" id="PTHR12887">
    <property type="entry name" value="NANOS PROTEIN"/>
    <property type="match status" value="1"/>
</dbReference>
<sequence>MYTLVAPAQIWPHHAPMGHNQQQVIYSHFPTAYVMAPVPAQALYGQGFRPVYSGGQISAWSNTPAAAQAASAPDSEERMSSSDDDVFLPSQTSRKTNDAFYTGPYFIPRPAPSVASSGPETPKLNFANTMDAFCPSTPGIRLPEKYTRARAKIGARKNSERKIKRSSINGSLNSSGGTSGSSHNTTDQSIKQNSFGADLHLANLSDVLSANTSGSDVSPPGAAVRRRLDRSVAGEMCSVSSCVLPMSLRAALNEDPPEPTTACAPLKTSSPIRESDEFLSLPTVIPSKVQKAVRQTLAPMPVPIGAEIHQRKLNLQQAIRSEKENYNTMESENFLAESNQRKRRDGRYITGLATCQNNCCSPSDRKFPRVSTAEEEIAAAVASEAEDMDQCLRILKQREMTGAAEELARRREEFLLVLEAERERQRRLVLPKKAPKMNCKFCRNNGESEEIYTKHKLHDKERTVCPILRHYVCRLCNSTGDFAHTIRHCPFNNRKDRIAWKATFMV</sequence>
<dbReference type="GO" id="GO:0003723">
    <property type="term" value="F:RNA binding"/>
    <property type="evidence" value="ECO:0007669"/>
    <property type="project" value="UniProtKB-UniRule"/>
</dbReference>
<evidence type="ECO:0000256" key="8">
    <source>
        <dbReference type="PROSITE-ProRule" id="PRU00855"/>
    </source>
</evidence>
<protein>
    <recommendedName>
        <fullName evidence="10">Nanos-type domain-containing protein</fullName>
    </recommendedName>
</protein>
<feature type="compositionally biased region" description="Low complexity" evidence="9">
    <location>
        <begin position="166"/>
        <end position="186"/>
    </location>
</feature>
<comment type="subcellular location">
    <subcellularLocation>
        <location evidence="1">Cytoplasm</location>
    </subcellularLocation>
</comment>
<dbReference type="GO" id="GO:0005737">
    <property type="term" value="C:cytoplasm"/>
    <property type="evidence" value="ECO:0007669"/>
    <property type="project" value="UniProtKB-SubCell"/>
</dbReference>
<dbReference type="EMBL" id="RQTK01000121">
    <property type="protein sequence ID" value="RUS87057.1"/>
    <property type="molecule type" value="Genomic_DNA"/>
</dbReference>
<dbReference type="PROSITE" id="PS51522">
    <property type="entry name" value="ZF_NANOS"/>
    <property type="match status" value="1"/>
</dbReference>
<dbReference type="Gene3D" id="4.10.60.30">
    <property type="entry name" value="Nanos, RNA-binding domain"/>
    <property type="match status" value="1"/>
</dbReference>
<evidence type="ECO:0000313" key="12">
    <source>
        <dbReference type="Proteomes" id="UP000271974"/>
    </source>
</evidence>
<evidence type="ECO:0000256" key="2">
    <source>
        <dbReference type="ARBA" id="ARBA00022490"/>
    </source>
</evidence>
<evidence type="ECO:0000256" key="1">
    <source>
        <dbReference type="ARBA" id="ARBA00004496"/>
    </source>
</evidence>
<proteinExistence type="inferred from homology"/>
<dbReference type="Proteomes" id="UP000271974">
    <property type="component" value="Unassembled WGS sequence"/>
</dbReference>
<dbReference type="InterPro" id="IPR024161">
    <property type="entry name" value="Znf_nanos-typ"/>
</dbReference>
<evidence type="ECO:0000256" key="3">
    <source>
        <dbReference type="ARBA" id="ARBA00022723"/>
    </source>
</evidence>
<feature type="region of interest" description="Disordered" evidence="9">
    <location>
        <begin position="152"/>
        <end position="189"/>
    </location>
</feature>
<dbReference type="InterPro" id="IPR038129">
    <property type="entry name" value="Nanos_sf"/>
</dbReference>
<comment type="similarity">
    <text evidence="8">Belongs to the nanos family.</text>
</comment>
<keyword evidence="12" id="KW-1185">Reference proteome</keyword>
<keyword evidence="2" id="KW-0963">Cytoplasm</keyword>